<dbReference type="Pfam" id="PF01103">
    <property type="entry name" value="Omp85"/>
    <property type="match status" value="1"/>
</dbReference>
<evidence type="ECO:0000259" key="9">
    <source>
        <dbReference type="PROSITE" id="PS51779"/>
    </source>
</evidence>
<accession>A0A9Q0TUE1</accession>
<evidence type="ECO:0000256" key="5">
    <source>
        <dbReference type="ARBA" id="ARBA00022805"/>
    </source>
</evidence>
<evidence type="ECO:0000256" key="4">
    <source>
        <dbReference type="ARBA" id="ARBA00022692"/>
    </source>
</evidence>
<comment type="caution">
    <text evidence="10">The sequence shown here is derived from an EMBL/GenBank/DDBJ whole genome shotgun (WGS) entry which is preliminary data.</text>
</comment>
<evidence type="ECO:0000256" key="7">
    <source>
        <dbReference type="ARBA" id="ARBA00024013"/>
    </source>
</evidence>
<evidence type="ECO:0000256" key="6">
    <source>
        <dbReference type="ARBA" id="ARBA00023136"/>
    </source>
</evidence>
<comment type="similarity">
    <text evidence="2">Belongs to the SAM50/omp85 family.</text>
</comment>
<evidence type="ECO:0000256" key="1">
    <source>
        <dbReference type="ARBA" id="ARBA00004374"/>
    </source>
</evidence>
<dbReference type="Gene3D" id="2.40.160.50">
    <property type="entry name" value="membrane protein fhac: a member of the omp85/tpsb transporter family"/>
    <property type="match status" value="1"/>
</dbReference>
<keyword evidence="11" id="KW-1185">Reference proteome</keyword>
<sequence>MAQPEDDPVVRNHNNDDDDDDDEEEEEEEGEQNDDVEDEGEEEEEDKDLESQKAKLRNRFQNFFSRIQHESVPIRVHDVVIKGNTKTKDSLIEAETALLKDASTIQELFAASSDVNLRLQALEIFDSVKITLDSGPPELPGTANVIVDVVETRSPLLGEIGVFNKGEASSSTLEGTLKYKNIFGYGDLWDGALAYDCGHKAEMSAGVFLPRFKGLVTPVTARLFLQSQDCLKFSSFKERSLGLSLGLFSTRKHDLVCNLAWRTLTDPSRMASSSIRRQLGHGLLSSLKYTFKIDRRNSPLRPTNGFAFVSTTQIGGLAPDSRCLRFLRQELDLRCAIPLGFYHSALNLGISAGVVFPWGSGFSSMPSPLPERFFLGGNLSPVCTLGGPTSLWGFRTRGLGPTEPRRQFLSNSDNENTDPGRDYIGGDLALAAFADFSFDFPSKWLSAKGIHGHFLASAGNVEKLTENAYRNFSLRKFTESFRSSVGVGVVIPTNIFRMELNYCYILKKFGEDCGKSGFSFSFASPSHDFAGDLIILLVIVMTFYFDMVFEFPETVKRTAEGYTSRYAKSLARDRQTGRVVC</sequence>
<evidence type="ECO:0000313" key="10">
    <source>
        <dbReference type="EMBL" id="KAJ6718086.1"/>
    </source>
</evidence>
<dbReference type="InterPro" id="IPR000184">
    <property type="entry name" value="Bac_surfAg_D15"/>
</dbReference>
<keyword evidence="5" id="KW-0934">Plastid</keyword>
<dbReference type="OrthoDB" id="1724197at2759"/>
<comment type="subcellular location">
    <subcellularLocation>
        <location evidence="1">Mitochondrion outer membrane</location>
        <topology evidence="1">Multi-pass membrane protein</topology>
    </subcellularLocation>
    <subcellularLocation>
        <location evidence="7">Plastid</location>
        <location evidence="7">Chloroplast outer membrane</location>
    </subcellularLocation>
</comment>
<evidence type="ECO:0000256" key="3">
    <source>
        <dbReference type="ARBA" id="ARBA00022452"/>
    </source>
</evidence>
<evidence type="ECO:0000256" key="2">
    <source>
        <dbReference type="ARBA" id="ARBA00010913"/>
    </source>
</evidence>
<dbReference type="PANTHER" id="PTHR12815:SF18">
    <property type="entry name" value="SORTING AND ASSEMBLY MACHINERY COMPONENT 50 HOMOLOG"/>
    <property type="match status" value="1"/>
</dbReference>
<feature type="region of interest" description="Disordered" evidence="8">
    <location>
        <begin position="1"/>
        <end position="52"/>
    </location>
</feature>
<dbReference type="Gene3D" id="3.10.20.310">
    <property type="entry name" value="membrane protein fhac"/>
    <property type="match status" value="1"/>
</dbReference>
<gene>
    <name evidence="10" type="ORF">OIU79_006088</name>
</gene>
<evidence type="ECO:0000313" key="11">
    <source>
        <dbReference type="Proteomes" id="UP001151532"/>
    </source>
</evidence>
<reference evidence="10" key="1">
    <citation type="submission" date="2022-11" db="EMBL/GenBank/DDBJ databases">
        <authorList>
            <person name="Hyden B.L."/>
            <person name="Feng K."/>
            <person name="Yates T."/>
            <person name="Jawdy S."/>
            <person name="Smart L.B."/>
            <person name="Muchero W."/>
        </authorList>
    </citation>
    <scope>NUCLEOTIDE SEQUENCE</scope>
    <source>
        <tissue evidence="10">Shoot tip</tissue>
    </source>
</reference>
<evidence type="ECO:0000256" key="8">
    <source>
        <dbReference type="SAM" id="MobiDB-lite"/>
    </source>
</evidence>
<dbReference type="AlphaFoldDB" id="A0A9Q0TUE1"/>
<keyword evidence="5" id="KW-1002">Plastid outer membrane</keyword>
<dbReference type="PROSITE" id="PS51779">
    <property type="entry name" value="POTRA"/>
    <property type="match status" value="1"/>
</dbReference>
<feature type="compositionally biased region" description="Acidic residues" evidence="8">
    <location>
        <begin position="16"/>
        <end position="48"/>
    </location>
</feature>
<reference evidence="10" key="2">
    <citation type="journal article" date="2023" name="Int. J. Mol. Sci.">
        <title>De Novo Assembly and Annotation of 11 Diverse Shrub Willow (Salix) Genomes Reveals Novel Gene Organization in Sex-Linked Regions.</title>
        <authorList>
            <person name="Hyden B."/>
            <person name="Feng K."/>
            <person name="Yates T.B."/>
            <person name="Jawdy S."/>
            <person name="Cereghino C."/>
            <person name="Smart L.B."/>
            <person name="Muchero W."/>
        </authorList>
    </citation>
    <scope>NUCLEOTIDE SEQUENCE</scope>
    <source>
        <tissue evidence="10">Shoot tip</tissue>
    </source>
</reference>
<dbReference type="FunFam" id="2.40.160.50:FF:000005">
    <property type="entry name" value="Outer membrane OMP85 family protein"/>
    <property type="match status" value="1"/>
</dbReference>
<proteinExistence type="inferred from homology"/>
<keyword evidence="4" id="KW-0812">Transmembrane</keyword>
<dbReference type="EMBL" id="JAPFFK010000014">
    <property type="protein sequence ID" value="KAJ6718086.1"/>
    <property type="molecule type" value="Genomic_DNA"/>
</dbReference>
<protein>
    <submittedName>
        <fullName evidence="10">OUTER MEMBRANE OMP85 FAMILY PROTEIN</fullName>
    </submittedName>
</protein>
<dbReference type="InterPro" id="IPR039910">
    <property type="entry name" value="D15-like"/>
</dbReference>
<dbReference type="GO" id="GO:0009707">
    <property type="term" value="C:chloroplast outer membrane"/>
    <property type="evidence" value="ECO:0007669"/>
    <property type="project" value="UniProtKB-SubCell"/>
</dbReference>
<keyword evidence="3" id="KW-1134">Transmembrane beta strand</keyword>
<dbReference type="FunFam" id="3.10.20.310:FF:000016">
    <property type="entry name" value="Outer membrane OMP85 family protein"/>
    <property type="match status" value="1"/>
</dbReference>
<dbReference type="PANTHER" id="PTHR12815">
    <property type="entry name" value="SORTING AND ASSEMBLY MACHINERY SAMM50 PROTEIN FAMILY MEMBER"/>
    <property type="match status" value="1"/>
</dbReference>
<organism evidence="10 11">
    <name type="scientific">Salix purpurea</name>
    <name type="common">Purple osier willow</name>
    <dbReference type="NCBI Taxonomy" id="77065"/>
    <lineage>
        <taxon>Eukaryota</taxon>
        <taxon>Viridiplantae</taxon>
        <taxon>Streptophyta</taxon>
        <taxon>Embryophyta</taxon>
        <taxon>Tracheophyta</taxon>
        <taxon>Spermatophyta</taxon>
        <taxon>Magnoliopsida</taxon>
        <taxon>eudicotyledons</taxon>
        <taxon>Gunneridae</taxon>
        <taxon>Pentapetalae</taxon>
        <taxon>rosids</taxon>
        <taxon>fabids</taxon>
        <taxon>Malpighiales</taxon>
        <taxon>Salicaceae</taxon>
        <taxon>Saliceae</taxon>
        <taxon>Salix</taxon>
    </lineage>
</organism>
<name>A0A9Q0TUE1_SALPP</name>
<dbReference type="GO" id="GO:0005741">
    <property type="term" value="C:mitochondrial outer membrane"/>
    <property type="evidence" value="ECO:0007669"/>
    <property type="project" value="UniProtKB-SubCell"/>
</dbReference>
<dbReference type="Proteomes" id="UP001151532">
    <property type="component" value="Chromosome 10"/>
</dbReference>
<feature type="domain" description="POTRA" evidence="9">
    <location>
        <begin position="74"/>
        <end position="152"/>
    </location>
</feature>
<keyword evidence="6" id="KW-0472">Membrane</keyword>
<dbReference type="InterPro" id="IPR034746">
    <property type="entry name" value="POTRA"/>
</dbReference>